<sequence length="58" mass="6530">MCIINHQQKKIKLHHSNPTLTQRQKKKGGEKQLCTIQTKIHNLHPPPPPPPSLSPPSP</sequence>
<keyword evidence="3" id="KW-1185">Reference proteome</keyword>
<feature type="region of interest" description="Disordered" evidence="1">
    <location>
        <begin position="39"/>
        <end position="58"/>
    </location>
</feature>
<name>A0A3N4LKS7_9PEZI</name>
<dbReference type="EMBL" id="ML121555">
    <property type="protein sequence ID" value="RPB21982.1"/>
    <property type="molecule type" value="Genomic_DNA"/>
</dbReference>
<protein>
    <submittedName>
        <fullName evidence="2">Uncharacterized protein</fullName>
    </submittedName>
</protein>
<proteinExistence type="predicted"/>
<evidence type="ECO:0000313" key="2">
    <source>
        <dbReference type="EMBL" id="RPB21982.1"/>
    </source>
</evidence>
<feature type="compositionally biased region" description="Pro residues" evidence="1">
    <location>
        <begin position="44"/>
        <end position="58"/>
    </location>
</feature>
<dbReference type="InParanoid" id="A0A3N4LKS7"/>
<organism evidence="2 3">
    <name type="scientific">Terfezia boudieri ATCC MYA-4762</name>
    <dbReference type="NCBI Taxonomy" id="1051890"/>
    <lineage>
        <taxon>Eukaryota</taxon>
        <taxon>Fungi</taxon>
        <taxon>Dikarya</taxon>
        <taxon>Ascomycota</taxon>
        <taxon>Pezizomycotina</taxon>
        <taxon>Pezizomycetes</taxon>
        <taxon>Pezizales</taxon>
        <taxon>Pezizaceae</taxon>
        <taxon>Terfezia</taxon>
    </lineage>
</organism>
<reference evidence="2 3" key="1">
    <citation type="journal article" date="2018" name="Nat. Ecol. Evol.">
        <title>Pezizomycetes genomes reveal the molecular basis of ectomycorrhizal truffle lifestyle.</title>
        <authorList>
            <person name="Murat C."/>
            <person name="Payen T."/>
            <person name="Noel B."/>
            <person name="Kuo A."/>
            <person name="Morin E."/>
            <person name="Chen J."/>
            <person name="Kohler A."/>
            <person name="Krizsan K."/>
            <person name="Balestrini R."/>
            <person name="Da Silva C."/>
            <person name="Montanini B."/>
            <person name="Hainaut M."/>
            <person name="Levati E."/>
            <person name="Barry K.W."/>
            <person name="Belfiori B."/>
            <person name="Cichocki N."/>
            <person name="Clum A."/>
            <person name="Dockter R.B."/>
            <person name="Fauchery L."/>
            <person name="Guy J."/>
            <person name="Iotti M."/>
            <person name="Le Tacon F."/>
            <person name="Lindquist E.A."/>
            <person name="Lipzen A."/>
            <person name="Malagnac F."/>
            <person name="Mello A."/>
            <person name="Molinier V."/>
            <person name="Miyauchi S."/>
            <person name="Poulain J."/>
            <person name="Riccioni C."/>
            <person name="Rubini A."/>
            <person name="Sitrit Y."/>
            <person name="Splivallo R."/>
            <person name="Traeger S."/>
            <person name="Wang M."/>
            <person name="Zifcakova L."/>
            <person name="Wipf D."/>
            <person name="Zambonelli A."/>
            <person name="Paolocci F."/>
            <person name="Nowrousian M."/>
            <person name="Ottonello S."/>
            <person name="Baldrian P."/>
            <person name="Spatafora J.W."/>
            <person name="Henrissat B."/>
            <person name="Nagy L.G."/>
            <person name="Aury J.M."/>
            <person name="Wincker P."/>
            <person name="Grigoriev I.V."/>
            <person name="Bonfante P."/>
            <person name="Martin F.M."/>
        </authorList>
    </citation>
    <scope>NUCLEOTIDE SEQUENCE [LARGE SCALE GENOMIC DNA]</scope>
    <source>
        <strain evidence="2 3">ATCC MYA-4762</strain>
    </source>
</reference>
<evidence type="ECO:0000256" key="1">
    <source>
        <dbReference type="SAM" id="MobiDB-lite"/>
    </source>
</evidence>
<evidence type="ECO:0000313" key="3">
    <source>
        <dbReference type="Proteomes" id="UP000267821"/>
    </source>
</evidence>
<gene>
    <name evidence="2" type="ORF">L211DRAFT_355268</name>
</gene>
<accession>A0A3N4LKS7</accession>
<dbReference type="AlphaFoldDB" id="A0A3N4LKS7"/>
<feature type="region of interest" description="Disordered" evidence="1">
    <location>
        <begin position="1"/>
        <end position="31"/>
    </location>
</feature>
<dbReference type="Proteomes" id="UP000267821">
    <property type="component" value="Unassembled WGS sequence"/>
</dbReference>